<proteinExistence type="predicted"/>
<sequence>MTTATFNLAAAIAIAYKLDPTLTSLPKAKLEGLSLKVIRHKFGEWFNTTVSTLMAVENEQEKKSLLGSAVDYRTRAVRWNLKKEMDLEFDEDFITRFRYAIMNCIRDEAYARINPSDRFTTPHVVKGREDEQQVLVLQAMDEIDKVTRSYSPVYRDSKLKEARESQYANDSKALVDAETEAEVDRLLKLARLSIGNGETPAEQLQSLLRTHDALTTHKLWKDVLKTPAEHLDRLKLALSLEAQFASAQSERVTAHQYVIAGDEVVVPRIAAHSVPSVDSVGTLHKRTYCYVITEGWSLVESGYVTAGSFDDARALTLALYSNLPEDDAAEEGTQGIEVFLA</sequence>
<dbReference type="KEGG" id="dge:Dgeo_2947"/>
<evidence type="ECO:0000313" key="2">
    <source>
        <dbReference type="Proteomes" id="UP000002431"/>
    </source>
</evidence>
<dbReference type="AlphaFoldDB" id="A8ZR81"/>
<keyword evidence="2" id="KW-1185">Reference proteome</keyword>
<gene>
    <name evidence="1" type="ORF">Dgeo_2947</name>
</gene>
<accession>A8ZR81</accession>
<geneLocation type="plasmid" evidence="1 2">
    <name>pDGEO02</name>
</geneLocation>
<reference evidence="1" key="1">
    <citation type="submission" date="2007-10" db="EMBL/GenBank/DDBJ databases">
        <title>Complete sequence of Plasmid2 pDGEO02 of Deinococcus geothermalis DSM 11300.</title>
        <authorList>
            <consortium name="US DOE Joint Genome Institute"/>
            <person name="Copeland A."/>
            <person name="Lucas S."/>
            <person name="Lapidus A."/>
            <person name="Barry K."/>
            <person name="Detter J.C."/>
            <person name="Glavina del Rio T."/>
            <person name="Hammon N."/>
            <person name="Israni S."/>
            <person name="Dalin E."/>
            <person name="Tice H."/>
            <person name="Pitluck S."/>
            <person name="Brettin T."/>
            <person name="Bruce D."/>
            <person name="Han C."/>
            <person name="Tapia R."/>
            <person name="Saunders E."/>
            <person name="Gilna P."/>
            <person name="Schmutz J."/>
            <person name="Larimer F."/>
            <person name="Land M."/>
            <person name="Hauser L."/>
            <person name="Kyrpides N."/>
            <person name="Kim E."/>
            <person name="Daly M.J."/>
            <person name="Fredrickson J.K."/>
            <person name="Makarova K.S."/>
            <person name="Gaidamakova E.K."/>
            <person name="Zhai M."/>
            <person name="Richardson P."/>
        </authorList>
    </citation>
    <scope>NUCLEOTIDE SEQUENCE [LARGE SCALE GENOMIC DNA]</scope>
    <source>
        <strain evidence="1">DSM 11300</strain>
        <plasmid evidence="1">pDGEO02</plasmid>
    </source>
</reference>
<name>A8ZR81_DEIGD</name>
<keyword evidence="1" id="KW-0614">Plasmid</keyword>
<evidence type="ECO:0000313" key="1">
    <source>
        <dbReference type="EMBL" id="ABW34990.1"/>
    </source>
</evidence>
<organism evidence="1 2">
    <name type="scientific">Deinococcus geothermalis (strain DSM 11300 / CIP 105573 / AG-3a)</name>
    <dbReference type="NCBI Taxonomy" id="319795"/>
    <lineage>
        <taxon>Bacteria</taxon>
        <taxon>Thermotogati</taxon>
        <taxon>Deinococcota</taxon>
        <taxon>Deinococci</taxon>
        <taxon>Deinococcales</taxon>
        <taxon>Deinococcaceae</taxon>
        <taxon>Deinococcus</taxon>
    </lineage>
</organism>
<protein>
    <submittedName>
        <fullName evidence="1">Uncharacterized protein</fullName>
    </submittedName>
</protein>
<dbReference type="RefSeq" id="WP_012173392.1">
    <property type="nucleotide sequence ID" value="NC_009939.1"/>
</dbReference>
<dbReference type="HOGENOM" id="CLU_813100_0_0_0"/>
<dbReference type="Proteomes" id="UP000002431">
    <property type="component" value="Plasmid pDGEO02"/>
</dbReference>
<dbReference type="EMBL" id="CP000856">
    <property type="protein sequence ID" value="ABW34990.1"/>
    <property type="molecule type" value="Genomic_DNA"/>
</dbReference>